<dbReference type="Proteomes" id="UP000310017">
    <property type="component" value="Chromosome"/>
</dbReference>
<sequence>MTSFYIILFILLGANAIFLFFGVNGISRKVSKTKEEASDSSASKVYPIDLASSEFKKAV</sequence>
<keyword evidence="1" id="KW-1133">Transmembrane helix</keyword>
<accession>A0A5B7SQK7</accession>
<name>A0A5B7SQK7_9FLAO</name>
<proteinExistence type="predicted"/>
<evidence type="ECO:0000256" key="1">
    <source>
        <dbReference type="SAM" id="Phobius"/>
    </source>
</evidence>
<evidence type="ECO:0000313" key="3">
    <source>
        <dbReference type="Proteomes" id="UP000310017"/>
    </source>
</evidence>
<dbReference type="EMBL" id="CP040710">
    <property type="protein sequence ID" value="QCX00837.1"/>
    <property type="molecule type" value="Genomic_DNA"/>
</dbReference>
<gene>
    <name evidence="2" type="ORF">FGM00_12220</name>
</gene>
<feature type="transmembrane region" description="Helical" evidence="1">
    <location>
        <begin position="6"/>
        <end position="26"/>
    </location>
</feature>
<keyword evidence="1" id="KW-0472">Membrane</keyword>
<keyword evidence="1" id="KW-0812">Transmembrane</keyword>
<organism evidence="2 3">
    <name type="scientific">Aggregatimonas sangjinii</name>
    <dbReference type="NCBI Taxonomy" id="2583587"/>
    <lineage>
        <taxon>Bacteria</taxon>
        <taxon>Pseudomonadati</taxon>
        <taxon>Bacteroidota</taxon>
        <taxon>Flavobacteriia</taxon>
        <taxon>Flavobacteriales</taxon>
        <taxon>Flavobacteriaceae</taxon>
        <taxon>Aggregatimonas</taxon>
    </lineage>
</organism>
<keyword evidence="3" id="KW-1185">Reference proteome</keyword>
<dbReference type="OrthoDB" id="1454571at2"/>
<reference evidence="2 3" key="1">
    <citation type="submission" date="2019-05" db="EMBL/GenBank/DDBJ databases">
        <title>Genome sequencing of F202Z8.</title>
        <authorList>
            <person name="Kwon Y.M."/>
        </authorList>
    </citation>
    <scope>NUCLEOTIDE SEQUENCE [LARGE SCALE GENOMIC DNA]</scope>
    <source>
        <strain evidence="2 3">F202Z8</strain>
    </source>
</reference>
<evidence type="ECO:0000313" key="2">
    <source>
        <dbReference type="EMBL" id="QCX00837.1"/>
    </source>
</evidence>
<protein>
    <submittedName>
        <fullName evidence="2">Uncharacterized protein</fullName>
    </submittedName>
</protein>
<dbReference type="AlphaFoldDB" id="A0A5B7SQK7"/>
<dbReference type="KEGG" id="asag:FGM00_12220"/>